<feature type="compositionally biased region" description="Low complexity" evidence="1">
    <location>
        <begin position="140"/>
        <end position="151"/>
    </location>
</feature>
<keyword evidence="2" id="KW-0472">Membrane</keyword>
<organism evidence="3 4">
    <name type="scientific">Paenibacillus glycanilyticus</name>
    <dbReference type="NCBI Taxonomy" id="126569"/>
    <lineage>
        <taxon>Bacteria</taxon>
        <taxon>Bacillati</taxon>
        <taxon>Bacillota</taxon>
        <taxon>Bacilli</taxon>
        <taxon>Bacillales</taxon>
        <taxon>Paenibacillaceae</taxon>
        <taxon>Paenibacillus</taxon>
    </lineage>
</organism>
<dbReference type="RefSeq" id="WP_317980762.1">
    <property type="nucleotide sequence ID" value="NZ_BTCL01000012.1"/>
</dbReference>
<sequence length="236" mass="25678">MEFKKVNTPLRLVGIQKYKSKDGRAWIKYPGGSRKPLKKSTVIWTRLLTVIVIVGAVGFAGYKIGFHYLSNKMMNEMADQILTTDEIESFKKDPAVQQIIADNSKYFDKKAVEALQGSVSTDAGNGGKAEGTSAEKPDQSGSNSGNAASGGKENTKPADKPSTGGQLVVKNKDEASELLLSKFSMKELTGLADKAKDGLTPEEKQSIKETLLSRLSPEEFNSVKIVALMEVMKRDE</sequence>
<keyword evidence="4" id="KW-1185">Reference proteome</keyword>
<keyword evidence="2" id="KW-1133">Transmembrane helix</keyword>
<comment type="caution">
    <text evidence="3">The sequence shown here is derived from an EMBL/GenBank/DDBJ whole genome shotgun (WGS) entry which is preliminary data.</text>
</comment>
<gene>
    <name evidence="3" type="ORF">PghCCS26_36220</name>
</gene>
<evidence type="ECO:0000256" key="1">
    <source>
        <dbReference type="SAM" id="MobiDB-lite"/>
    </source>
</evidence>
<reference evidence="3 4" key="1">
    <citation type="submission" date="2023-05" db="EMBL/GenBank/DDBJ databases">
        <title>Draft genome of Paenibacillus sp. CCS26.</title>
        <authorList>
            <person name="Akita H."/>
            <person name="Shinto Y."/>
            <person name="Kimura Z."/>
        </authorList>
    </citation>
    <scope>NUCLEOTIDE SEQUENCE [LARGE SCALE GENOMIC DNA]</scope>
    <source>
        <strain evidence="3 4">CCS26</strain>
    </source>
</reference>
<keyword evidence="2" id="KW-0812">Transmembrane</keyword>
<dbReference type="Proteomes" id="UP001285921">
    <property type="component" value="Unassembled WGS sequence"/>
</dbReference>
<protein>
    <submittedName>
        <fullName evidence="3">Uncharacterized protein</fullName>
    </submittedName>
</protein>
<name>A0ABQ6NPJ0_9BACL</name>
<evidence type="ECO:0000313" key="3">
    <source>
        <dbReference type="EMBL" id="GMK46493.1"/>
    </source>
</evidence>
<evidence type="ECO:0000313" key="4">
    <source>
        <dbReference type="Proteomes" id="UP001285921"/>
    </source>
</evidence>
<proteinExistence type="predicted"/>
<dbReference type="EMBL" id="BTCL01000012">
    <property type="protein sequence ID" value="GMK46493.1"/>
    <property type="molecule type" value="Genomic_DNA"/>
</dbReference>
<evidence type="ECO:0000256" key="2">
    <source>
        <dbReference type="SAM" id="Phobius"/>
    </source>
</evidence>
<feature type="transmembrane region" description="Helical" evidence="2">
    <location>
        <begin position="43"/>
        <end position="64"/>
    </location>
</feature>
<feature type="region of interest" description="Disordered" evidence="1">
    <location>
        <begin position="118"/>
        <end position="170"/>
    </location>
</feature>
<accession>A0ABQ6NPJ0</accession>